<proteinExistence type="predicted"/>
<dbReference type="CDD" id="cd00093">
    <property type="entry name" value="HTH_XRE"/>
    <property type="match status" value="1"/>
</dbReference>
<dbReference type="GO" id="GO:0003677">
    <property type="term" value="F:DNA binding"/>
    <property type="evidence" value="ECO:0007669"/>
    <property type="project" value="UniProtKB-KW"/>
</dbReference>
<dbReference type="InterPro" id="IPR010982">
    <property type="entry name" value="Lambda_DNA-bd_dom_sf"/>
</dbReference>
<name>F1YX12_9STRE</name>
<dbReference type="SUPFAM" id="SSF47413">
    <property type="entry name" value="lambda repressor-like DNA-binding domains"/>
    <property type="match status" value="1"/>
</dbReference>
<organism evidence="2 3">
    <name type="scientific">Streptococcus parauberis NCFD 2020</name>
    <dbReference type="NCBI Taxonomy" id="873447"/>
    <lineage>
        <taxon>Bacteria</taxon>
        <taxon>Bacillati</taxon>
        <taxon>Bacillota</taxon>
        <taxon>Bacilli</taxon>
        <taxon>Lactobacillales</taxon>
        <taxon>Streptococcaceae</taxon>
        <taxon>Streptococcus</taxon>
    </lineage>
</organism>
<protein>
    <submittedName>
        <fullName evidence="2">DNA-binding helix-turn-helix protein</fullName>
    </submittedName>
</protein>
<dbReference type="Pfam" id="PF01381">
    <property type="entry name" value="HTH_3"/>
    <property type="match status" value="1"/>
</dbReference>
<reference evidence="2 3" key="1">
    <citation type="submission" date="2011-02" db="EMBL/GenBank/DDBJ databases">
        <authorList>
            <person name="Stanhope M.J."/>
            <person name="Durkin A.S."/>
            <person name="Hostetler J."/>
            <person name="Kim M."/>
            <person name="Radune D."/>
            <person name="Singh I."/>
            <person name="Town C.D."/>
        </authorList>
    </citation>
    <scope>NUCLEOTIDE SEQUENCE [LARGE SCALE GENOMIC DNA]</scope>
    <source>
        <strain evidence="2 3">NCFD 2020</strain>
    </source>
</reference>
<dbReference type="EMBL" id="AEUT02000001">
    <property type="protein sequence ID" value="EGE53654.1"/>
    <property type="molecule type" value="Genomic_DNA"/>
</dbReference>
<evidence type="ECO:0000313" key="2">
    <source>
        <dbReference type="EMBL" id="EGE53654.1"/>
    </source>
</evidence>
<dbReference type="RefSeq" id="WP_003103555.1">
    <property type="nucleotide sequence ID" value="NZ_AEUT02000001.1"/>
</dbReference>
<accession>F1YX12</accession>
<dbReference type="InterPro" id="IPR001387">
    <property type="entry name" value="Cro/C1-type_HTH"/>
</dbReference>
<dbReference type="HOGENOM" id="CLU_066192_3_0_9"/>
<feature type="domain" description="HTH cro/C1-type" evidence="1">
    <location>
        <begin position="31"/>
        <end position="65"/>
    </location>
</feature>
<sequence>MNNIKLLREELGHSQSKLIEEIAKPPYNLKISRRTLQYWESGERDIKLDKAEKLADYFGVQLPYLLGWSDIRTMEKEIDQMINDFDTDFLNFLKYHDLYLSDEQIKIVTNTMYSMSNINNLYLSTFVRNGDISGMSANRKMFFSKLFEYSTHWQLNFDGVKRMSEMSLKFSNTKNDNSTPPED</sequence>
<comment type="caution">
    <text evidence="2">The sequence shown here is derived from an EMBL/GenBank/DDBJ whole genome shotgun (WGS) entry which is preliminary data.</text>
</comment>
<evidence type="ECO:0000259" key="1">
    <source>
        <dbReference type="PROSITE" id="PS50943"/>
    </source>
</evidence>
<keyword evidence="2" id="KW-0238">DNA-binding</keyword>
<dbReference type="SMART" id="SM00530">
    <property type="entry name" value="HTH_XRE"/>
    <property type="match status" value="1"/>
</dbReference>
<dbReference type="Gene3D" id="1.10.260.40">
    <property type="entry name" value="lambda repressor-like DNA-binding domains"/>
    <property type="match status" value="1"/>
</dbReference>
<dbReference type="AlphaFoldDB" id="F1YX12"/>
<gene>
    <name evidence="2" type="ORF">SPB_0016</name>
</gene>
<dbReference type="PROSITE" id="PS50943">
    <property type="entry name" value="HTH_CROC1"/>
    <property type="match status" value="1"/>
</dbReference>
<evidence type="ECO:0000313" key="3">
    <source>
        <dbReference type="Proteomes" id="UP000003732"/>
    </source>
</evidence>
<dbReference type="GeneID" id="61421822"/>
<dbReference type="Proteomes" id="UP000003732">
    <property type="component" value="Unassembled WGS sequence"/>
</dbReference>